<feature type="binding site" evidence="3">
    <location>
        <begin position="101"/>
        <end position="103"/>
    </location>
    <ligand>
        <name>acetyl-CoA</name>
        <dbReference type="ChEBI" id="CHEBI:57288"/>
    </ligand>
</feature>
<feature type="binding site" evidence="3">
    <location>
        <begin position="109"/>
        <end position="114"/>
    </location>
    <ligand>
        <name>acetyl-CoA</name>
        <dbReference type="ChEBI" id="CHEBI:57288"/>
    </ligand>
</feature>
<comment type="caution">
    <text evidence="7">The sequence shown here is derived from an EMBL/GenBank/DDBJ whole genome shotgun (WGS) entry which is preliminary data.</text>
</comment>
<feature type="domain" description="Eis-like acetyltransferase" evidence="6">
    <location>
        <begin position="200"/>
        <end position="319"/>
    </location>
</feature>
<dbReference type="SUPFAM" id="SSF55718">
    <property type="entry name" value="SCP-like"/>
    <property type="match status" value="1"/>
</dbReference>
<keyword evidence="1 3" id="KW-0808">Transferase</keyword>
<dbReference type="PANTHER" id="PTHR37817:SF1">
    <property type="entry name" value="N-ACETYLTRANSFERASE EIS"/>
    <property type="match status" value="1"/>
</dbReference>
<dbReference type="Gene3D" id="3.30.1050.10">
    <property type="entry name" value="SCP2 sterol-binding domain"/>
    <property type="match status" value="1"/>
</dbReference>
<dbReference type="NCBIfam" id="NF002367">
    <property type="entry name" value="PRK01346.1-4"/>
    <property type="match status" value="1"/>
</dbReference>
<evidence type="ECO:0000259" key="6">
    <source>
        <dbReference type="Pfam" id="PF17668"/>
    </source>
</evidence>
<proteinExistence type="inferred from homology"/>
<reference evidence="7 8" key="1">
    <citation type="submission" date="2020-05" db="EMBL/GenBank/DDBJ databases">
        <title>Nakamurella sp. DB0629 isolated from air conditioner.</title>
        <authorList>
            <person name="Kim D.H."/>
            <person name="Kim D.-U."/>
        </authorList>
    </citation>
    <scope>NUCLEOTIDE SEQUENCE [LARGE SCALE GENOMIC DNA]</scope>
    <source>
        <strain evidence="7 8">DB0629</strain>
    </source>
</reference>
<dbReference type="InterPro" id="IPR025559">
    <property type="entry name" value="Eis_dom"/>
</dbReference>
<dbReference type="GO" id="GO:0034069">
    <property type="term" value="F:aminoglycoside N-acetyltransferase activity"/>
    <property type="evidence" value="ECO:0007669"/>
    <property type="project" value="TreeGrafter"/>
</dbReference>
<keyword evidence="8" id="KW-1185">Reference proteome</keyword>
<keyword evidence="2 3" id="KW-0012">Acyltransferase</keyword>
<dbReference type="InterPro" id="IPR041380">
    <property type="entry name" value="Acetyltransf_17"/>
</dbReference>
<feature type="domain" description="Enhanced intracellular survival protein" evidence="5">
    <location>
        <begin position="324"/>
        <end position="425"/>
    </location>
</feature>
<name>A0A849A7W0_9ACTN</name>
<comment type="similarity">
    <text evidence="3">Belongs to the acetyltransferase Eis family.</text>
</comment>
<sequence length="428" mass="46369">MANKKRTSRSKPAAVPAPHLTEPKLTRLTMAGFPAYQRAVARGFQEQYRPERDELDRKVVDTKRFIGFKVGSSWVSSAGSYARKITVPGGLQVPVAAVTNVTVQPAYRRRGLLTAMMQRQLEDVAAAGEPLAALWASEALIYGRFGYGPAAARARLSGSTRALQFLPGVPTAGSCAEVPLEQFQPVAAALQAAMVTDRPGKLDRPDAWWELTLFDAEWARRGAGEQRYVLHYNASGDVDGYATYRFKEGFGSSGPDGEVHVGLLAGQDAAAYAGLWRYLLDLDLARKFVRRNAPTDELLRLLVTDARAVHTEVTDNIYVRLVDVAEALRARRYATEIDLVLEVADRQLPGNSGRYRLRGGPDDATVARTKAAPDLSLSVLELGTAYLGGVSLFDLHRAGRVAEHTAGAAAAAATAFGSPIAPWCPDEF</sequence>
<dbReference type="EMBL" id="JABEND010000005">
    <property type="protein sequence ID" value="NNG36107.1"/>
    <property type="molecule type" value="Genomic_DNA"/>
</dbReference>
<protein>
    <submittedName>
        <fullName evidence="7">GNAT family N-acetyltransferase</fullName>
    </submittedName>
</protein>
<dbReference type="Pfam" id="PF13530">
    <property type="entry name" value="SCP2_2"/>
    <property type="match status" value="1"/>
</dbReference>
<dbReference type="HAMAP" id="MF_01812">
    <property type="entry name" value="Eis"/>
    <property type="match status" value="1"/>
</dbReference>
<evidence type="ECO:0000313" key="8">
    <source>
        <dbReference type="Proteomes" id="UP000562984"/>
    </source>
</evidence>
<dbReference type="SUPFAM" id="SSF55729">
    <property type="entry name" value="Acyl-CoA N-acyltransferases (Nat)"/>
    <property type="match status" value="1"/>
</dbReference>
<dbReference type="Gene3D" id="3.40.630.30">
    <property type="match status" value="2"/>
</dbReference>
<feature type="binding site" evidence="3">
    <location>
        <begin position="137"/>
        <end position="138"/>
    </location>
    <ligand>
        <name>acetyl-CoA</name>
        <dbReference type="ChEBI" id="CHEBI:57288"/>
    </ligand>
</feature>
<accession>A0A849A7W0</accession>
<dbReference type="InterPro" id="IPR036527">
    <property type="entry name" value="SCP2_sterol-bd_dom_sf"/>
</dbReference>
<evidence type="ECO:0000256" key="2">
    <source>
        <dbReference type="ARBA" id="ARBA00023315"/>
    </source>
</evidence>
<comment type="subunit">
    <text evidence="3">Homohexamer; trimer of dimers.</text>
</comment>
<dbReference type="InterPro" id="IPR051554">
    <property type="entry name" value="Acetyltransferase_Eis"/>
</dbReference>
<evidence type="ECO:0000256" key="3">
    <source>
        <dbReference type="HAMAP-Rule" id="MF_01812"/>
    </source>
</evidence>
<dbReference type="PANTHER" id="PTHR37817">
    <property type="entry name" value="N-ACETYLTRANSFERASE EIS"/>
    <property type="match status" value="1"/>
</dbReference>
<dbReference type="Proteomes" id="UP000562984">
    <property type="component" value="Unassembled WGS sequence"/>
</dbReference>
<evidence type="ECO:0000256" key="4">
    <source>
        <dbReference type="SAM" id="MobiDB-lite"/>
    </source>
</evidence>
<dbReference type="Pfam" id="PF17668">
    <property type="entry name" value="Acetyltransf_17"/>
    <property type="match status" value="1"/>
</dbReference>
<organism evidence="7 8">
    <name type="scientific">Nakamurella aerolata</name>
    <dbReference type="NCBI Taxonomy" id="1656892"/>
    <lineage>
        <taxon>Bacteria</taxon>
        <taxon>Bacillati</taxon>
        <taxon>Actinomycetota</taxon>
        <taxon>Actinomycetes</taxon>
        <taxon>Nakamurellales</taxon>
        <taxon>Nakamurellaceae</taxon>
        <taxon>Nakamurella</taxon>
    </lineage>
</organism>
<dbReference type="GO" id="GO:0030649">
    <property type="term" value="P:aminoglycoside antibiotic catabolic process"/>
    <property type="evidence" value="ECO:0007669"/>
    <property type="project" value="TreeGrafter"/>
</dbReference>
<dbReference type="AlphaFoldDB" id="A0A849A7W0"/>
<dbReference type="RefSeq" id="WP_171199795.1">
    <property type="nucleotide sequence ID" value="NZ_JABEND010000005.1"/>
</dbReference>
<evidence type="ECO:0000256" key="1">
    <source>
        <dbReference type="ARBA" id="ARBA00022679"/>
    </source>
</evidence>
<feature type="active site" description="Proton acceptor; via carboxylate" evidence="3">
    <location>
        <position position="428"/>
    </location>
</feature>
<dbReference type="InterPro" id="IPR016181">
    <property type="entry name" value="Acyl_CoA_acyltransferase"/>
</dbReference>
<feature type="active site" description="Proton donor" evidence="3">
    <location>
        <position position="142"/>
    </location>
</feature>
<feature type="region of interest" description="Disordered" evidence="4">
    <location>
        <begin position="1"/>
        <end position="21"/>
    </location>
</feature>
<dbReference type="InterPro" id="IPR022902">
    <property type="entry name" value="NAcTrfase_Eis"/>
</dbReference>
<dbReference type="Pfam" id="PF13527">
    <property type="entry name" value="Acetyltransf_9"/>
    <property type="match status" value="1"/>
</dbReference>
<evidence type="ECO:0000313" key="7">
    <source>
        <dbReference type="EMBL" id="NNG36107.1"/>
    </source>
</evidence>
<evidence type="ECO:0000259" key="5">
    <source>
        <dbReference type="Pfam" id="PF13530"/>
    </source>
</evidence>
<gene>
    <name evidence="7" type="ORF">HKD39_10345</name>
</gene>